<proteinExistence type="predicted"/>
<gene>
    <name evidence="1" type="ORF">SAMEA3649733_05772</name>
</gene>
<sequence length="84" mass="9593">MIINGKYVKASELAKMAGVSRKTICKYYAQDREEYEQEAKARRFKAYTLKQNGLKLAEIAEVLNCSYHAAAGLIKRYKQQDLTA</sequence>
<dbReference type="Pfam" id="PF13384">
    <property type="entry name" value="HTH_23"/>
    <property type="match status" value="1"/>
</dbReference>
<dbReference type="InterPro" id="IPR009061">
    <property type="entry name" value="DNA-bd_dom_put_sf"/>
</dbReference>
<dbReference type="EMBL" id="UIXM01000055">
    <property type="protein sequence ID" value="SVS30006.1"/>
    <property type="molecule type" value="Genomic_DNA"/>
</dbReference>
<accession>A0ABD7NZ82</accession>
<name>A0ABD7NZ82_KLEPN</name>
<reference evidence="1 2" key="1">
    <citation type="submission" date="2018-08" db="EMBL/GenBank/DDBJ databases">
        <authorList>
            <consortium name="Pathogen Informatics"/>
        </authorList>
    </citation>
    <scope>NUCLEOTIDE SEQUENCE [LARGE SCALE GENOMIC DNA]</scope>
    <source>
        <strain evidence="1 2">EuSCAPE_GR114</strain>
    </source>
</reference>
<evidence type="ECO:0008006" key="3">
    <source>
        <dbReference type="Google" id="ProtNLM"/>
    </source>
</evidence>
<dbReference type="RefSeq" id="WP_117027863.1">
    <property type="nucleotide sequence ID" value="NZ_JBMRHF010000189.1"/>
</dbReference>
<dbReference type="SUPFAM" id="SSF46955">
    <property type="entry name" value="Putative DNA-binding domain"/>
    <property type="match status" value="1"/>
</dbReference>
<comment type="caution">
    <text evidence="1">The sequence shown here is derived from an EMBL/GenBank/DDBJ whole genome shotgun (WGS) entry which is preliminary data.</text>
</comment>
<evidence type="ECO:0000313" key="1">
    <source>
        <dbReference type="EMBL" id="SVS30006.1"/>
    </source>
</evidence>
<dbReference type="AlphaFoldDB" id="A0ABD7NZ82"/>
<dbReference type="Proteomes" id="UP000259497">
    <property type="component" value="Unassembled WGS sequence"/>
</dbReference>
<evidence type="ECO:0000313" key="2">
    <source>
        <dbReference type="Proteomes" id="UP000259497"/>
    </source>
</evidence>
<protein>
    <recommendedName>
        <fullName evidence="3">Plasmid replication protein</fullName>
    </recommendedName>
</protein>
<organism evidence="1 2">
    <name type="scientific">Klebsiella pneumoniae</name>
    <dbReference type="NCBI Taxonomy" id="573"/>
    <lineage>
        <taxon>Bacteria</taxon>
        <taxon>Pseudomonadati</taxon>
        <taxon>Pseudomonadota</taxon>
        <taxon>Gammaproteobacteria</taxon>
        <taxon>Enterobacterales</taxon>
        <taxon>Enterobacteriaceae</taxon>
        <taxon>Klebsiella/Raoultella group</taxon>
        <taxon>Klebsiella</taxon>
        <taxon>Klebsiella pneumoniae complex</taxon>
    </lineage>
</organism>